<dbReference type="PIRSF" id="PIRSF000390">
    <property type="entry name" value="PLP_StrS"/>
    <property type="match status" value="1"/>
</dbReference>
<dbReference type="InterPro" id="IPR015422">
    <property type="entry name" value="PyrdxlP-dep_Trfase_small"/>
</dbReference>
<keyword evidence="5" id="KW-0808">Transferase</keyword>
<dbReference type="Pfam" id="PF01041">
    <property type="entry name" value="DegT_DnrJ_EryC1"/>
    <property type="match status" value="1"/>
</dbReference>
<evidence type="ECO:0000256" key="4">
    <source>
        <dbReference type="RuleBase" id="RU004508"/>
    </source>
</evidence>
<dbReference type="RefSeq" id="WP_011712390.1">
    <property type="nucleotide sequence ID" value="NC_008576.1"/>
</dbReference>
<dbReference type="GO" id="GO:0000271">
    <property type="term" value="P:polysaccharide biosynthetic process"/>
    <property type="evidence" value="ECO:0007669"/>
    <property type="project" value="TreeGrafter"/>
</dbReference>
<dbReference type="OrthoDB" id="7260855at2"/>
<accession>A0L5I7</accession>
<feature type="active site" description="Proton acceptor" evidence="2">
    <location>
        <position position="185"/>
    </location>
</feature>
<dbReference type="STRING" id="156889.Mmc1_0709"/>
<dbReference type="InterPro" id="IPR015421">
    <property type="entry name" value="PyrdxlP-dep_Trfase_major"/>
</dbReference>
<dbReference type="InterPro" id="IPR015424">
    <property type="entry name" value="PyrdxlP-dep_Trfase"/>
</dbReference>
<dbReference type="Gene3D" id="3.40.640.10">
    <property type="entry name" value="Type I PLP-dependent aspartate aminotransferase-like (Major domain)"/>
    <property type="match status" value="1"/>
</dbReference>
<reference evidence="5 6" key="2">
    <citation type="journal article" date="2012" name="Int. J. Syst. Evol. Microbiol.">
        <title>Magnetococcus marinus gen. nov., sp. nov., a marine, magnetotactic bacterium that represents a novel lineage (Magnetococcaceae fam. nov.; Magnetococcales ord. nov.) at the base of the Alphaproteobacteria.</title>
        <authorList>
            <person name="Bazylinski D.A."/>
            <person name="Williams T.J."/>
            <person name="Lefevre C.T."/>
            <person name="Berg R.J."/>
            <person name="Zhang C.L."/>
            <person name="Bowser S.S."/>
            <person name="Dean A.J."/>
            <person name="Beveridge T.J."/>
        </authorList>
    </citation>
    <scope>NUCLEOTIDE SEQUENCE [LARGE SCALE GENOMIC DNA]</scope>
    <source>
        <strain evidence="6">ATCC BAA-1437 / JCM 17883 / MC-1</strain>
    </source>
</reference>
<dbReference type="EMBL" id="CP000471">
    <property type="protein sequence ID" value="ABK43230.1"/>
    <property type="molecule type" value="Genomic_DNA"/>
</dbReference>
<dbReference type="eggNOG" id="COG0399">
    <property type="taxonomic scope" value="Bacteria"/>
</dbReference>
<proteinExistence type="inferred from homology"/>
<dbReference type="PANTHER" id="PTHR30244:SF34">
    <property type="entry name" value="DTDP-4-AMINO-4,6-DIDEOXYGALACTOSE TRANSAMINASE"/>
    <property type="match status" value="1"/>
</dbReference>
<dbReference type="KEGG" id="mgm:Mmc1_0709"/>
<dbReference type="CDD" id="cd00616">
    <property type="entry name" value="AHBA_syn"/>
    <property type="match status" value="1"/>
</dbReference>
<feature type="modified residue" description="N6-(pyridoxal phosphate)lysine" evidence="3">
    <location>
        <position position="185"/>
    </location>
</feature>
<evidence type="ECO:0000313" key="6">
    <source>
        <dbReference type="Proteomes" id="UP000002586"/>
    </source>
</evidence>
<sequence length="365" mass="38662">MSTPTQIPVWSIDTGPAAAQAVAHAVQNRQIGQGKLTRLFEQQLAQLLGVPHLFCTTSGTNALLMALIQLGVGCGDEVIIPAMSWVATANAPLLLGAKVVLVDVEPTRPVMDINKLQAAISPKTKAIIAVHLNGIATQMEPLLAIAQAHGIGVVEDACQALLSRHHGRCLGSFGRFGAFSLGVAKMLTTGQGGLLVCQSAEDAAAIESIRNQGQCGGVLGEKMERLGGNFKFNDVLAALGLVQLPLLAGRVRHHLAIQEAYARGLAGVAGMRAISANAAAGEHPLRAEWHCQDRQRFIQRMAEQGIEVAARSTGLHRVPHIGAQLADCEQYPHAQAYEGHFITLPSGPEQPLENVQRVIEAIHAL</sequence>
<comment type="similarity">
    <text evidence="1 4">Belongs to the DegT/DnrJ/EryC1 family.</text>
</comment>
<dbReference type="InterPro" id="IPR000653">
    <property type="entry name" value="DegT/StrS_aminotransferase"/>
</dbReference>
<name>A0L5I7_MAGMM</name>
<evidence type="ECO:0000256" key="3">
    <source>
        <dbReference type="PIRSR" id="PIRSR000390-2"/>
    </source>
</evidence>
<protein>
    <submittedName>
        <fullName evidence="5">DegT/DnrJ/EryC1/StrS aminotransferase</fullName>
    </submittedName>
</protein>
<keyword evidence="6" id="KW-1185">Reference proteome</keyword>
<dbReference type="PANTHER" id="PTHR30244">
    <property type="entry name" value="TRANSAMINASE"/>
    <property type="match status" value="1"/>
</dbReference>
<dbReference type="Gene3D" id="3.90.1150.10">
    <property type="entry name" value="Aspartate Aminotransferase, domain 1"/>
    <property type="match status" value="1"/>
</dbReference>
<evidence type="ECO:0000256" key="1">
    <source>
        <dbReference type="ARBA" id="ARBA00037999"/>
    </source>
</evidence>
<dbReference type="GO" id="GO:0030170">
    <property type="term" value="F:pyridoxal phosphate binding"/>
    <property type="evidence" value="ECO:0007669"/>
    <property type="project" value="TreeGrafter"/>
</dbReference>
<dbReference type="Proteomes" id="UP000002586">
    <property type="component" value="Chromosome"/>
</dbReference>
<dbReference type="GO" id="GO:0008483">
    <property type="term" value="F:transaminase activity"/>
    <property type="evidence" value="ECO:0007669"/>
    <property type="project" value="UniProtKB-KW"/>
</dbReference>
<organism evidence="5 6">
    <name type="scientific">Magnetococcus marinus (strain ATCC BAA-1437 / JCM 17883 / MC-1)</name>
    <dbReference type="NCBI Taxonomy" id="156889"/>
    <lineage>
        <taxon>Bacteria</taxon>
        <taxon>Pseudomonadati</taxon>
        <taxon>Pseudomonadota</taxon>
        <taxon>Magnetococcia</taxon>
        <taxon>Magnetococcales</taxon>
        <taxon>Magnetococcaceae</taxon>
        <taxon>Magnetococcus</taxon>
    </lineage>
</organism>
<dbReference type="SUPFAM" id="SSF53383">
    <property type="entry name" value="PLP-dependent transferases"/>
    <property type="match status" value="1"/>
</dbReference>
<evidence type="ECO:0000313" key="5">
    <source>
        <dbReference type="EMBL" id="ABK43230.1"/>
    </source>
</evidence>
<dbReference type="AlphaFoldDB" id="A0L5I7"/>
<keyword evidence="5" id="KW-0032">Aminotransferase</keyword>
<gene>
    <name evidence="5" type="ordered locus">Mmc1_0709</name>
</gene>
<keyword evidence="3 4" id="KW-0663">Pyridoxal phosphate</keyword>
<evidence type="ECO:0000256" key="2">
    <source>
        <dbReference type="PIRSR" id="PIRSR000390-1"/>
    </source>
</evidence>
<reference evidence="6" key="1">
    <citation type="journal article" date="2009" name="Appl. Environ. Microbiol.">
        <title>Complete genome sequence of the chemolithoautotrophic marine magnetotactic coccus strain MC-1.</title>
        <authorList>
            <person name="Schubbe S."/>
            <person name="Williams T.J."/>
            <person name="Xie G."/>
            <person name="Kiss H.E."/>
            <person name="Brettin T.S."/>
            <person name="Martinez D."/>
            <person name="Ross C.A."/>
            <person name="Schuler D."/>
            <person name="Cox B.L."/>
            <person name="Nealson K.H."/>
            <person name="Bazylinski D.A."/>
        </authorList>
    </citation>
    <scope>NUCLEOTIDE SEQUENCE [LARGE SCALE GENOMIC DNA]</scope>
    <source>
        <strain evidence="6">ATCC BAA-1437 / JCM 17883 / MC-1</strain>
    </source>
</reference>
<dbReference type="HOGENOM" id="CLU_033332_2_4_5"/>